<evidence type="ECO:0000256" key="1">
    <source>
        <dbReference type="ARBA" id="ARBA00022603"/>
    </source>
</evidence>
<dbReference type="Proteomes" id="UP000252884">
    <property type="component" value="Unassembled WGS sequence"/>
</dbReference>
<evidence type="ECO:0000256" key="2">
    <source>
        <dbReference type="ARBA" id="ARBA00022679"/>
    </source>
</evidence>
<dbReference type="GO" id="GO:0003676">
    <property type="term" value="F:nucleic acid binding"/>
    <property type="evidence" value="ECO:0007669"/>
    <property type="project" value="InterPro"/>
</dbReference>
<dbReference type="AlphaFoldDB" id="A0A368Y2B6"/>
<dbReference type="NCBIfam" id="TIGR00095">
    <property type="entry name" value="16S rRNA (guanine(966)-N(2))-methyltransferase RsmD"/>
    <property type="match status" value="1"/>
</dbReference>
<dbReference type="Gene3D" id="3.40.50.150">
    <property type="entry name" value="Vaccinia Virus protein VP39"/>
    <property type="match status" value="1"/>
</dbReference>
<name>A0A368Y2B6_9BURK</name>
<dbReference type="CDD" id="cd02440">
    <property type="entry name" value="AdoMet_MTases"/>
    <property type="match status" value="1"/>
</dbReference>
<dbReference type="Pfam" id="PF03602">
    <property type="entry name" value="Cons_hypoth95"/>
    <property type="match status" value="1"/>
</dbReference>
<organism evidence="3 4">
    <name type="scientific">Pseudorhodoferax soli</name>
    <dbReference type="NCBI Taxonomy" id="545864"/>
    <lineage>
        <taxon>Bacteria</taxon>
        <taxon>Pseudomonadati</taxon>
        <taxon>Pseudomonadota</taxon>
        <taxon>Betaproteobacteria</taxon>
        <taxon>Burkholderiales</taxon>
        <taxon>Comamonadaceae</taxon>
    </lineage>
</organism>
<dbReference type="PANTHER" id="PTHR43542">
    <property type="entry name" value="METHYLTRANSFERASE"/>
    <property type="match status" value="1"/>
</dbReference>
<sequence length="200" mass="21373">MPRPTAQKTTKKTAAPARPNEIRIIGGQWKRTKLPVADKPGLRPTPDRVRETLFNWLGQDLSGWRCLDMFAGTGALGLEAASRGAAEVHLFETDAALVAQLVQLKTRLGATQLQVTRGDGVALAGRLGAASIDLVLVDPPFDTTQYTAAVAAALRVLTPQGRLYLEAPELWGAERLAGHGLVAERHLKAGAVHAHLLARA</sequence>
<comment type="caution">
    <text evidence="3">The sequence shown here is derived from an EMBL/GenBank/DDBJ whole genome shotgun (WGS) entry which is preliminary data.</text>
</comment>
<dbReference type="PANTHER" id="PTHR43542:SF1">
    <property type="entry name" value="METHYLTRANSFERASE"/>
    <property type="match status" value="1"/>
</dbReference>
<evidence type="ECO:0000313" key="4">
    <source>
        <dbReference type="Proteomes" id="UP000252884"/>
    </source>
</evidence>
<keyword evidence="1 3" id="KW-0489">Methyltransferase</keyword>
<accession>A0A368Y2B6</accession>
<protein>
    <submittedName>
        <fullName evidence="3">16S rRNA (Guanine(966)-N(2))-methyltransferase RsmD</fullName>
    </submittedName>
</protein>
<keyword evidence="4" id="KW-1185">Reference proteome</keyword>
<dbReference type="EMBL" id="QPJK01000002">
    <property type="protein sequence ID" value="RCW74245.1"/>
    <property type="molecule type" value="Genomic_DNA"/>
</dbReference>
<dbReference type="GO" id="GO:0008168">
    <property type="term" value="F:methyltransferase activity"/>
    <property type="evidence" value="ECO:0007669"/>
    <property type="project" value="UniProtKB-KW"/>
</dbReference>
<reference evidence="3 4" key="1">
    <citation type="submission" date="2018-07" db="EMBL/GenBank/DDBJ databases">
        <title>Genomic Encyclopedia of Type Strains, Phase IV (KMG-IV): sequencing the most valuable type-strain genomes for metagenomic binning, comparative biology and taxonomic classification.</title>
        <authorList>
            <person name="Goeker M."/>
        </authorList>
    </citation>
    <scope>NUCLEOTIDE SEQUENCE [LARGE SCALE GENOMIC DNA]</scope>
    <source>
        <strain evidence="3 4">DSM 21634</strain>
    </source>
</reference>
<evidence type="ECO:0000313" key="3">
    <source>
        <dbReference type="EMBL" id="RCW74245.1"/>
    </source>
</evidence>
<proteinExistence type="predicted"/>
<dbReference type="OrthoDB" id="9803017at2"/>
<keyword evidence="2 3" id="KW-0808">Transferase</keyword>
<gene>
    <name evidence="3" type="ORF">DES41_102566</name>
</gene>
<dbReference type="GO" id="GO:0031167">
    <property type="term" value="P:rRNA methylation"/>
    <property type="evidence" value="ECO:0007669"/>
    <property type="project" value="InterPro"/>
</dbReference>
<dbReference type="InterPro" id="IPR029063">
    <property type="entry name" value="SAM-dependent_MTases_sf"/>
</dbReference>
<dbReference type="InterPro" id="IPR002052">
    <property type="entry name" value="DNA_methylase_N6_adenine_CS"/>
</dbReference>
<dbReference type="InterPro" id="IPR004398">
    <property type="entry name" value="RNA_MeTrfase_RsmD"/>
</dbReference>
<dbReference type="RefSeq" id="WP_114467367.1">
    <property type="nucleotide sequence ID" value="NZ_QPJK01000002.1"/>
</dbReference>
<dbReference type="SUPFAM" id="SSF53335">
    <property type="entry name" value="S-adenosyl-L-methionine-dependent methyltransferases"/>
    <property type="match status" value="1"/>
</dbReference>
<dbReference type="PROSITE" id="PS00092">
    <property type="entry name" value="N6_MTASE"/>
    <property type="match status" value="1"/>
</dbReference>